<dbReference type="CDD" id="cd01071">
    <property type="entry name" value="PBP2_PhnD_like"/>
    <property type="match status" value="1"/>
</dbReference>
<dbReference type="Pfam" id="PF12974">
    <property type="entry name" value="Phosphonate-bd"/>
    <property type="match status" value="1"/>
</dbReference>
<evidence type="ECO:0000313" key="5">
    <source>
        <dbReference type="Proteomes" id="UP000509322"/>
    </source>
</evidence>
<dbReference type="GO" id="GO:0055085">
    <property type="term" value="P:transmembrane transport"/>
    <property type="evidence" value="ECO:0007669"/>
    <property type="project" value="InterPro"/>
</dbReference>
<dbReference type="SUPFAM" id="SSF53850">
    <property type="entry name" value="Periplasmic binding protein-like II"/>
    <property type="match status" value="1"/>
</dbReference>
<dbReference type="InterPro" id="IPR005770">
    <property type="entry name" value="PhnD"/>
</dbReference>
<dbReference type="NCBIfam" id="TIGR01098">
    <property type="entry name" value="3A0109s03R"/>
    <property type="match status" value="1"/>
</dbReference>
<protein>
    <submittedName>
        <fullName evidence="4">Phosphonate ABC transporter substrate-binding protein</fullName>
    </submittedName>
</protein>
<proteinExistence type="inferred from homology"/>
<dbReference type="AlphaFoldDB" id="A0A7H9BZ93"/>
<evidence type="ECO:0000313" key="4">
    <source>
        <dbReference type="EMBL" id="QLH16533.1"/>
    </source>
</evidence>
<dbReference type="PANTHER" id="PTHR35841">
    <property type="entry name" value="PHOSPHONATES-BINDING PERIPLASMIC PROTEIN"/>
    <property type="match status" value="1"/>
</dbReference>
<feature type="chain" id="PRO_5028997742" evidence="3">
    <location>
        <begin position="22"/>
        <end position="303"/>
    </location>
</feature>
<dbReference type="EMBL" id="CP058691">
    <property type="protein sequence ID" value="QLH16533.1"/>
    <property type="molecule type" value="Genomic_DNA"/>
</dbReference>
<sequence>MKPLALALAAATALSSGLTSAATAQPITGFNLGIMGGENAQDRMTSNECYRAAIEAELGVPVKVFTPADYDGVIQGLLGGTLDMAWLGASGYAKIHLADAEAVEPVLTKQNMDGSTGYYAIGFARKDSGIASIEDARGKSFAFAEPNSTSGYLVPGAELAETHGKLEDFFGQVRFAGGHEQAIIGVANGDFDAGVSWADGLGDWEDGYNSGAFRKAADAGLVEMNDLVEIWKSKLIPEGPMVLRKALPQEVKDKVTKLTADLHETDKACAYGVAHGEAKDFVPVTHDAYLGVVAARKLQETAQ</sequence>
<reference evidence="4 5" key="1">
    <citation type="submission" date="2020-07" db="EMBL/GenBank/DDBJ databases">
        <title>The complete genome of Paracoccus pantotrophus ACCC 10489.</title>
        <authorList>
            <person name="Si Y."/>
        </authorList>
    </citation>
    <scope>NUCLEOTIDE SEQUENCE [LARGE SCALE GENOMIC DNA]</scope>
    <source>
        <strain evidence="4 5">ACCC10489</strain>
        <plasmid evidence="4 5">unnamed1</plasmid>
    </source>
</reference>
<name>A0A7H9BZ93_PARPN</name>
<keyword evidence="2 3" id="KW-0732">Signal</keyword>
<dbReference type="Proteomes" id="UP000509322">
    <property type="component" value="Plasmid unnamed1"/>
</dbReference>
<comment type="similarity">
    <text evidence="1">Belongs to the phosphate/phosphite/phosphonate binding protein family.</text>
</comment>
<evidence type="ECO:0000256" key="2">
    <source>
        <dbReference type="ARBA" id="ARBA00022729"/>
    </source>
</evidence>
<dbReference type="NCBIfam" id="TIGR03431">
    <property type="entry name" value="PhnD"/>
    <property type="match status" value="1"/>
</dbReference>
<gene>
    <name evidence="4" type="primary">phnD</name>
    <name evidence="4" type="ORF">HYQ43_20070</name>
</gene>
<dbReference type="GO" id="GO:0015716">
    <property type="term" value="P:organic phosphonate transport"/>
    <property type="evidence" value="ECO:0007669"/>
    <property type="project" value="InterPro"/>
</dbReference>
<geneLocation type="plasmid" evidence="4 5">
    <name>unnamed1</name>
</geneLocation>
<keyword evidence="4" id="KW-0614">Plasmid</keyword>
<evidence type="ECO:0000256" key="3">
    <source>
        <dbReference type="SAM" id="SignalP"/>
    </source>
</evidence>
<accession>A0A7H9BZ93</accession>
<dbReference type="InterPro" id="IPR017797">
    <property type="entry name" value="Phosphnate-bd"/>
</dbReference>
<dbReference type="PANTHER" id="PTHR35841:SF1">
    <property type="entry name" value="PHOSPHONATES-BINDING PERIPLASMIC PROTEIN"/>
    <property type="match status" value="1"/>
</dbReference>
<feature type="signal peptide" evidence="3">
    <location>
        <begin position="1"/>
        <end position="21"/>
    </location>
</feature>
<dbReference type="GO" id="GO:0043190">
    <property type="term" value="C:ATP-binding cassette (ABC) transporter complex"/>
    <property type="evidence" value="ECO:0007669"/>
    <property type="project" value="InterPro"/>
</dbReference>
<organism evidence="4 5">
    <name type="scientific">Paracoccus pantotrophus</name>
    <name type="common">Thiosphaera pantotropha</name>
    <dbReference type="NCBI Taxonomy" id="82367"/>
    <lineage>
        <taxon>Bacteria</taxon>
        <taxon>Pseudomonadati</taxon>
        <taxon>Pseudomonadota</taxon>
        <taxon>Alphaproteobacteria</taxon>
        <taxon>Rhodobacterales</taxon>
        <taxon>Paracoccaceae</taxon>
        <taxon>Paracoccus</taxon>
    </lineage>
</organism>
<dbReference type="Gene3D" id="3.40.190.10">
    <property type="entry name" value="Periplasmic binding protein-like II"/>
    <property type="match status" value="2"/>
</dbReference>
<evidence type="ECO:0000256" key="1">
    <source>
        <dbReference type="ARBA" id="ARBA00007162"/>
    </source>
</evidence>
<dbReference type="RefSeq" id="WP_179922256.1">
    <property type="nucleotide sequence ID" value="NZ_CP058691.1"/>
</dbReference>